<accession>E2N7D6</accession>
<evidence type="ECO:0000313" key="2">
    <source>
        <dbReference type="Proteomes" id="UP000003711"/>
    </source>
</evidence>
<evidence type="ECO:0000313" key="1">
    <source>
        <dbReference type="EMBL" id="EEF92148.1"/>
    </source>
</evidence>
<dbReference type="EMBL" id="ACCH01000014">
    <property type="protein sequence ID" value="EEF92148.1"/>
    <property type="molecule type" value="Genomic_DNA"/>
</dbReference>
<sequence>MTVFDVLSFNKELIRRLDLLGLKLGDYKYINLYSEYEDMYKAGEKMTYIVSFLSVKYGISERKVYMIVKLFKSDCKMLAV</sequence>
<reference evidence="1 2" key="2">
    <citation type="submission" date="2009-01" db="EMBL/GenBank/DDBJ databases">
        <title>Draft genome sequence of Bacteroides cellulosilyticus (DSM 14838).</title>
        <authorList>
            <person name="Sudarsanam P."/>
            <person name="Ley R."/>
            <person name="Guruge J."/>
            <person name="Turnbaugh P.J."/>
            <person name="Mahowald M."/>
            <person name="Liep D."/>
            <person name="Gordon J."/>
        </authorList>
    </citation>
    <scope>NUCLEOTIDE SEQUENCE [LARGE SCALE GENOMIC DNA]</scope>
    <source>
        <strain evidence="1 2">DSM 14838</strain>
    </source>
</reference>
<reference evidence="1 2" key="1">
    <citation type="submission" date="2008-12" db="EMBL/GenBank/DDBJ databases">
        <authorList>
            <person name="Fulton L."/>
            <person name="Clifton S."/>
            <person name="Fulton B."/>
            <person name="Xu J."/>
            <person name="Minx P."/>
            <person name="Pepin K.H."/>
            <person name="Johnson M."/>
            <person name="Bhonagiri V."/>
            <person name="Nash W.E."/>
            <person name="Mardis E.R."/>
            <person name="Wilson R.K."/>
        </authorList>
    </citation>
    <scope>NUCLEOTIDE SEQUENCE [LARGE SCALE GENOMIC DNA]</scope>
    <source>
        <strain evidence="1 2">DSM 14838</strain>
    </source>
</reference>
<protein>
    <recommendedName>
        <fullName evidence="3">Mor transcription activator domain-containing protein</fullName>
    </recommendedName>
</protein>
<dbReference type="AlphaFoldDB" id="E2N7D6"/>
<dbReference type="RefSeq" id="WP_007209575.1">
    <property type="nucleotide sequence ID" value="NZ_EQ973486.1"/>
</dbReference>
<name>E2N7D6_9BACE</name>
<organism evidence="1 2">
    <name type="scientific">Bacteroides cellulosilyticus DSM 14838</name>
    <dbReference type="NCBI Taxonomy" id="537012"/>
    <lineage>
        <taxon>Bacteria</taxon>
        <taxon>Pseudomonadati</taxon>
        <taxon>Bacteroidota</taxon>
        <taxon>Bacteroidia</taxon>
        <taxon>Bacteroidales</taxon>
        <taxon>Bacteroidaceae</taxon>
        <taxon>Bacteroides</taxon>
    </lineage>
</organism>
<proteinExistence type="predicted"/>
<comment type="caution">
    <text evidence="1">The sequence shown here is derived from an EMBL/GenBank/DDBJ whole genome shotgun (WGS) entry which is preliminary data.</text>
</comment>
<dbReference type="Proteomes" id="UP000003711">
    <property type="component" value="Unassembled WGS sequence"/>
</dbReference>
<dbReference type="HOGENOM" id="CLU_169453_0_0_10"/>
<evidence type="ECO:0008006" key="3">
    <source>
        <dbReference type="Google" id="ProtNLM"/>
    </source>
</evidence>
<gene>
    <name evidence="1" type="ORF">BACCELL_00178</name>
</gene>